<dbReference type="Proteomes" id="UP001176961">
    <property type="component" value="Unassembled WGS sequence"/>
</dbReference>
<dbReference type="AlphaFoldDB" id="A0AA36DLL6"/>
<evidence type="ECO:0000313" key="1">
    <source>
        <dbReference type="EMBL" id="CAJ0588634.1"/>
    </source>
</evidence>
<proteinExistence type="predicted"/>
<gene>
    <name evidence="1" type="ORF">CYNAS_LOCUS617</name>
</gene>
<protein>
    <submittedName>
        <fullName evidence="1">Uncharacterized protein</fullName>
    </submittedName>
</protein>
<accession>A0AA36DLL6</accession>
<organism evidence="1 2">
    <name type="scientific">Cylicocyclus nassatus</name>
    <name type="common">Nematode worm</name>
    <dbReference type="NCBI Taxonomy" id="53992"/>
    <lineage>
        <taxon>Eukaryota</taxon>
        <taxon>Metazoa</taxon>
        <taxon>Ecdysozoa</taxon>
        <taxon>Nematoda</taxon>
        <taxon>Chromadorea</taxon>
        <taxon>Rhabditida</taxon>
        <taxon>Rhabditina</taxon>
        <taxon>Rhabditomorpha</taxon>
        <taxon>Strongyloidea</taxon>
        <taxon>Strongylidae</taxon>
        <taxon>Cylicocyclus</taxon>
    </lineage>
</organism>
<comment type="caution">
    <text evidence="1">The sequence shown here is derived from an EMBL/GenBank/DDBJ whole genome shotgun (WGS) entry which is preliminary data.</text>
</comment>
<dbReference type="EMBL" id="CATQJL010000001">
    <property type="protein sequence ID" value="CAJ0588634.1"/>
    <property type="molecule type" value="Genomic_DNA"/>
</dbReference>
<sequence length="284" mass="32292">MQWWVKCREGYFGIGLLANLNWCISSTLVGYCYDTLSMLQQSISQAHWVACSAVFSNNYIKGAAPLRPCKEFCGKSINQTEEDRNHCLGMDLCMRSGKFKPWGFAVSMPRCEVYVRNVLFQMQRVMASYAVTEDAYFDPPMLTLYIRQKLGGRYKAIVHKYMYDLLETLRQQEGIWGSLRLGFDKHTFRLGLAGGPRAFMDLNKAKSTLRIFLGLLLEQKATLNQFDGIGCAATKTNIACTFGRSQELQAAELRRDCAKFNKRLTCIGRVGRLCLQRSLMKDVG</sequence>
<keyword evidence="2" id="KW-1185">Reference proteome</keyword>
<name>A0AA36DLL6_CYLNA</name>
<reference evidence="1" key="1">
    <citation type="submission" date="2023-07" db="EMBL/GenBank/DDBJ databases">
        <authorList>
            <consortium name="CYATHOMIX"/>
        </authorList>
    </citation>
    <scope>NUCLEOTIDE SEQUENCE</scope>
    <source>
        <strain evidence="1">N/A</strain>
    </source>
</reference>
<evidence type="ECO:0000313" key="2">
    <source>
        <dbReference type="Proteomes" id="UP001176961"/>
    </source>
</evidence>